<keyword evidence="2 5" id="KW-0808">Transferase</keyword>
<comment type="function">
    <text evidence="4 5 6">Catalyzes the transfer of endogenously produced octanoic acid from octanoyl-acyl-carrier-protein onto the lipoyl domains of lipoate-dependent enzymes. Lipoyl-ACP can also act as a substrate although octanoyl-ACP is likely to be the physiological substrate.</text>
</comment>
<dbReference type="SUPFAM" id="SSF55681">
    <property type="entry name" value="Class II aaRS and biotin synthetases"/>
    <property type="match status" value="1"/>
</dbReference>
<feature type="active site" description="Acyl-thioester intermediate" evidence="5 7">
    <location>
        <position position="175"/>
    </location>
</feature>
<feature type="binding site" evidence="5 8">
    <location>
        <begin position="157"/>
        <end position="159"/>
    </location>
    <ligand>
        <name>substrate</name>
    </ligand>
</feature>
<dbReference type="OrthoDB" id="9787061at2"/>
<sequence length="226" mass="25936">MQLNVVKLGKIEYDEAFKLQQEIVKLRQESKIADTLLLLEHFPVITVGRSGDNDNIIVSEEFLEDNNVNLHYVNRGGDVTYHGPGQIVGYPIIDLNNHGKDLKLYVHKVEEVIIKLLKEEFNIQAYTKDMKYTGVWVDDNKITAIGVLMKRWVTMHGFAFNVNTNLDHFKWIIPCGIQDKGVVSLKSLLGNELDLNIMNDLVVKYFSDVFGYDDVKECSLENILQY</sequence>
<evidence type="ECO:0000256" key="2">
    <source>
        <dbReference type="ARBA" id="ARBA00022679"/>
    </source>
</evidence>
<evidence type="ECO:0000256" key="5">
    <source>
        <dbReference type="HAMAP-Rule" id="MF_00013"/>
    </source>
</evidence>
<evidence type="ECO:0000256" key="1">
    <source>
        <dbReference type="ARBA" id="ARBA00004821"/>
    </source>
</evidence>
<accession>A0A562J4P9</accession>
<dbReference type="InterPro" id="IPR004143">
    <property type="entry name" value="BPL_LPL_catalytic"/>
</dbReference>
<dbReference type="GO" id="GO:0033819">
    <property type="term" value="F:lipoyl(octanoyl) transferase activity"/>
    <property type="evidence" value="ECO:0007669"/>
    <property type="project" value="UniProtKB-EC"/>
</dbReference>
<feature type="domain" description="BPL/LPL catalytic" evidence="10">
    <location>
        <begin position="30"/>
        <end position="214"/>
    </location>
</feature>
<dbReference type="CDD" id="cd16444">
    <property type="entry name" value="LipB"/>
    <property type="match status" value="1"/>
</dbReference>
<evidence type="ECO:0000256" key="3">
    <source>
        <dbReference type="ARBA" id="ARBA00023315"/>
    </source>
</evidence>
<dbReference type="InterPro" id="IPR045864">
    <property type="entry name" value="aa-tRNA-synth_II/BPL/LPL"/>
</dbReference>
<comment type="subcellular location">
    <subcellularLocation>
        <location evidence="5">Cytoplasm</location>
    </subcellularLocation>
</comment>
<dbReference type="NCBIfam" id="TIGR00214">
    <property type="entry name" value="lipB"/>
    <property type="match status" value="1"/>
</dbReference>
<dbReference type="PROSITE" id="PS51733">
    <property type="entry name" value="BPL_LPL_CATALYTIC"/>
    <property type="match status" value="1"/>
</dbReference>
<gene>
    <name evidence="5" type="primary">lipB</name>
    <name evidence="11" type="ORF">LY60_03018</name>
</gene>
<evidence type="ECO:0000256" key="6">
    <source>
        <dbReference type="PIRNR" id="PIRNR016262"/>
    </source>
</evidence>
<protein>
    <recommendedName>
        <fullName evidence="5 6">Octanoyltransferase</fullName>
        <ecNumber evidence="5 6">2.3.1.181</ecNumber>
    </recommendedName>
    <alternativeName>
        <fullName evidence="5">Lipoate-protein ligase B</fullName>
    </alternativeName>
    <alternativeName>
        <fullName evidence="5">Lipoyl/octanoyl transferase</fullName>
    </alternativeName>
    <alternativeName>
        <fullName evidence="5">Octanoyl-[acyl-carrier-protein]-protein N-octanoyltransferase</fullName>
    </alternativeName>
</protein>
<organism evidence="11 12">
    <name type="scientific">Sedimentibacter saalensis</name>
    <dbReference type="NCBI Taxonomy" id="130788"/>
    <lineage>
        <taxon>Bacteria</taxon>
        <taxon>Bacillati</taxon>
        <taxon>Bacillota</taxon>
        <taxon>Tissierellia</taxon>
        <taxon>Sedimentibacter</taxon>
    </lineage>
</organism>
<dbReference type="UniPathway" id="UPA00538">
    <property type="reaction ID" value="UER00592"/>
</dbReference>
<evidence type="ECO:0000256" key="9">
    <source>
        <dbReference type="PIRSR" id="PIRSR016262-3"/>
    </source>
</evidence>
<evidence type="ECO:0000313" key="12">
    <source>
        <dbReference type="Proteomes" id="UP000315343"/>
    </source>
</evidence>
<comment type="catalytic activity">
    <reaction evidence="5 6">
        <text>octanoyl-[ACP] + L-lysyl-[protein] = N(6)-octanoyl-L-lysyl-[protein] + holo-[ACP] + H(+)</text>
        <dbReference type="Rhea" id="RHEA:17665"/>
        <dbReference type="Rhea" id="RHEA-COMP:9636"/>
        <dbReference type="Rhea" id="RHEA-COMP:9685"/>
        <dbReference type="Rhea" id="RHEA-COMP:9752"/>
        <dbReference type="Rhea" id="RHEA-COMP:9928"/>
        <dbReference type="ChEBI" id="CHEBI:15378"/>
        <dbReference type="ChEBI" id="CHEBI:29969"/>
        <dbReference type="ChEBI" id="CHEBI:64479"/>
        <dbReference type="ChEBI" id="CHEBI:78463"/>
        <dbReference type="ChEBI" id="CHEBI:78809"/>
        <dbReference type="EC" id="2.3.1.181"/>
    </reaction>
</comment>
<dbReference type="GO" id="GO:0005737">
    <property type="term" value="C:cytoplasm"/>
    <property type="evidence" value="ECO:0007669"/>
    <property type="project" value="UniProtKB-SubCell"/>
</dbReference>
<dbReference type="InterPro" id="IPR020605">
    <property type="entry name" value="Octanoyltransferase_CS"/>
</dbReference>
<feature type="binding site" evidence="5 8">
    <location>
        <begin position="144"/>
        <end position="146"/>
    </location>
    <ligand>
        <name>substrate</name>
    </ligand>
</feature>
<dbReference type="HAMAP" id="MF_00013">
    <property type="entry name" value="LipB"/>
    <property type="match status" value="1"/>
</dbReference>
<dbReference type="AlphaFoldDB" id="A0A562J4P9"/>
<feature type="binding site" evidence="5 8">
    <location>
        <begin position="75"/>
        <end position="82"/>
    </location>
    <ligand>
        <name>substrate</name>
    </ligand>
</feature>
<dbReference type="NCBIfam" id="NF010925">
    <property type="entry name" value="PRK14345.1"/>
    <property type="match status" value="1"/>
</dbReference>
<dbReference type="Proteomes" id="UP000315343">
    <property type="component" value="Unassembled WGS sequence"/>
</dbReference>
<keyword evidence="5" id="KW-0963">Cytoplasm</keyword>
<feature type="site" description="Lowers pKa of active site Cys" evidence="5 9">
    <location>
        <position position="141"/>
    </location>
</feature>
<keyword evidence="12" id="KW-1185">Reference proteome</keyword>
<proteinExistence type="inferred from homology"/>
<evidence type="ECO:0000259" key="10">
    <source>
        <dbReference type="PROSITE" id="PS51733"/>
    </source>
</evidence>
<dbReference type="PANTHER" id="PTHR10993">
    <property type="entry name" value="OCTANOYLTRANSFERASE"/>
    <property type="match status" value="1"/>
</dbReference>
<evidence type="ECO:0000313" key="11">
    <source>
        <dbReference type="EMBL" id="TWH78176.1"/>
    </source>
</evidence>
<dbReference type="Pfam" id="PF21948">
    <property type="entry name" value="LplA-B_cat"/>
    <property type="match status" value="1"/>
</dbReference>
<keyword evidence="3 5" id="KW-0012">Acyltransferase</keyword>
<evidence type="ECO:0000256" key="7">
    <source>
        <dbReference type="PIRSR" id="PIRSR016262-1"/>
    </source>
</evidence>
<comment type="similarity">
    <text evidence="5 6">Belongs to the LipB family.</text>
</comment>
<dbReference type="PROSITE" id="PS01313">
    <property type="entry name" value="LIPB"/>
    <property type="match status" value="1"/>
</dbReference>
<comment type="miscellaneous">
    <text evidence="5">In the reaction, the free carboxyl group of octanoic acid is attached via an amide linkage to the epsilon-amino group of a specific lysine residue of lipoyl domains of lipoate-dependent enzymes.</text>
</comment>
<dbReference type="GO" id="GO:0009249">
    <property type="term" value="P:protein lipoylation"/>
    <property type="evidence" value="ECO:0007669"/>
    <property type="project" value="InterPro"/>
</dbReference>
<evidence type="ECO:0000256" key="4">
    <source>
        <dbReference type="ARBA" id="ARBA00024732"/>
    </source>
</evidence>
<dbReference type="PIRSF" id="PIRSF016262">
    <property type="entry name" value="LPLase"/>
    <property type="match status" value="1"/>
</dbReference>
<dbReference type="RefSeq" id="WP_145085494.1">
    <property type="nucleotide sequence ID" value="NZ_VLKH01000010.1"/>
</dbReference>
<dbReference type="EMBL" id="VLKH01000010">
    <property type="protein sequence ID" value="TWH78176.1"/>
    <property type="molecule type" value="Genomic_DNA"/>
</dbReference>
<dbReference type="EC" id="2.3.1.181" evidence="5 6"/>
<reference evidence="11 12" key="1">
    <citation type="submission" date="2019-07" db="EMBL/GenBank/DDBJ databases">
        <title>Genomic Encyclopedia of Type Strains, Phase I: the one thousand microbial genomes (KMG-I) project.</title>
        <authorList>
            <person name="Kyrpides N."/>
        </authorList>
    </citation>
    <scope>NUCLEOTIDE SEQUENCE [LARGE SCALE GENOMIC DNA]</scope>
    <source>
        <strain evidence="11 12">DSM 13558</strain>
    </source>
</reference>
<comment type="pathway">
    <text evidence="1 5 6">Protein modification; protein lipoylation via endogenous pathway; protein N(6)-(lipoyl)lysine from octanoyl-[acyl-carrier-protein]: step 1/2.</text>
</comment>
<evidence type="ECO:0000256" key="8">
    <source>
        <dbReference type="PIRSR" id="PIRSR016262-2"/>
    </source>
</evidence>
<dbReference type="InterPro" id="IPR000544">
    <property type="entry name" value="Octanoyltransferase"/>
</dbReference>
<dbReference type="Gene3D" id="3.30.930.10">
    <property type="entry name" value="Bira Bifunctional Protein, Domain 2"/>
    <property type="match status" value="1"/>
</dbReference>
<dbReference type="PANTHER" id="PTHR10993:SF7">
    <property type="entry name" value="LIPOYLTRANSFERASE 2, MITOCHONDRIAL-RELATED"/>
    <property type="match status" value="1"/>
</dbReference>
<comment type="caution">
    <text evidence="11">The sequence shown here is derived from an EMBL/GenBank/DDBJ whole genome shotgun (WGS) entry which is preliminary data.</text>
</comment>
<name>A0A562J4P9_9FIRM</name>